<evidence type="ECO:0000313" key="3">
    <source>
        <dbReference type="Proteomes" id="UP001497392"/>
    </source>
</evidence>
<feature type="signal peptide" evidence="1">
    <location>
        <begin position="1"/>
        <end position="20"/>
    </location>
</feature>
<proteinExistence type="predicted"/>
<evidence type="ECO:0000313" key="2">
    <source>
        <dbReference type="EMBL" id="CAL5225660.1"/>
    </source>
</evidence>
<name>A0ABP1G4N8_9CHLO</name>
<comment type="caution">
    <text evidence="2">The sequence shown here is derived from an EMBL/GenBank/DDBJ whole genome shotgun (WGS) entry which is preliminary data.</text>
</comment>
<organism evidence="2 3">
    <name type="scientific">Coccomyxa viridis</name>
    <dbReference type="NCBI Taxonomy" id="1274662"/>
    <lineage>
        <taxon>Eukaryota</taxon>
        <taxon>Viridiplantae</taxon>
        <taxon>Chlorophyta</taxon>
        <taxon>core chlorophytes</taxon>
        <taxon>Trebouxiophyceae</taxon>
        <taxon>Trebouxiophyceae incertae sedis</taxon>
        <taxon>Coccomyxaceae</taxon>
        <taxon>Coccomyxa</taxon>
    </lineage>
</organism>
<sequence length="117" mass="12358">MKMYTALVAVVASLLTFAAARQLQATTAKVTFYDNSNYGGGGQSFSASVPDTGCGPCTDLNFVSTNSWESYTSNAVSTIHLYDHHDCDGKDSGPLPAKEGMITGSLEDSVDSFRLCA</sequence>
<dbReference type="EMBL" id="CAXHTA020000012">
    <property type="protein sequence ID" value="CAL5225660.1"/>
    <property type="molecule type" value="Genomic_DNA"/>
</dbReference>
<evidence type="ECO:0000256" key="1">
    <source>
        <dbReference type="SAM" id="SignalP"/>
    </source>
</evidence>
<gene>
    <name evidence="2" type="primary">g8519</name>
    <name evidence="2" type="ORF">VP750_LOCUS7319</name>
</gene>
<dbReference type="Proteomes" id="UP001497392">
    <property type="component" value="Unassembled WGS sequence"/>
</dbReference>
<accession>A0ABP1G4N8</accession>
<feature type="chain" id="PRO_5047435612" evidence="1">
    <location>
        <begin position="21"/>
        <end position="117"/>
    </location>
</feature>
<keyword evidence="1" id="KW-0732">Signal</keyword>
<keyword evidence="3" id="KW-1185">Reference proteome</keyword>
<reference evidence="2 3" key="1">
    <citation type="submission" date="2024-06" db="EMBL/GenBank/DDBJ databases">
        <authorList>
            <person name="Kraege A."/>
            <person name="Thomma B."/>
        </authorList>
    </citation>
    <scope>NUCLEOTIDE SEQUENCE [LARGE SCALE GENOMIC DNA]</scope>
</reference>
<protein>
    <submittedName>
        <fullName evidence="2">G8519 protein</fullName>
    </submittedName>
</protein>